<protein>
    <submittedName>
        <fullName evidence="1">5-methylcytosine-specific restriction endonuclease system specificity protein McrC</fullName>
        <ecNumber evidence="1">3.1.21.-</ecNumber>
    </submittedName>
</protein>
<dbReference type="PANTHER" id="PTHR38733">
    <property type="entry name" value="PROTEIN MCRC"/>
    <property type="match status" value="1"/>
</dbReference>
<keyword evidence="1" id="KW-0540">Nuclease</keyword>
<keyword evidence="1" id="KW-0378">Hydrolase</keyword>
<dbReference type="AlphaFoldDB" id="A0A7L7KRA2"/>
<name>A0A7L7KRA2_9MOLU</name>
<accession>A0A7L7KRA2</accession>
<organism evidence="1 2">
    <name type="scientific">Candidatus Xianfuyuplasma coldseepsis</name>
    <dbReference type="NCBI Taxonomy" id="2782163"/>
    <lineage>
        <taxon>Bacteria</taxon>
        <taxon>Bacillati</taxon>
        <taxon>Mycoplasmatota</taxon>
        <taxon>Mollicutes</taxon>
        <taxon>Candidatus Izemoplasmatales</taxon>
        <taxon>Candidatus Izemoplasmataceae</taxon>
        <taxon>Candidatus Xianfuyuplasma</taxon>
    </lineage>
</organism>
<dbReference type="NCBIfam" id="NF007277">
    <property type="entry name" value="PRK09736.1"/>
    <property type="match status" value="1"/>
</dbReference>
<dbReference type="RefSeq" id="WP_258876888.1">
    <property type="nucleotide sequence ID" value="NZ_CP048914.1"/>
</dbReference>
<dbReference type="EMBL" id="CP048914">
    <property type="protein sequence ID" value="QMS85115.1"/>
    <property type="molecule type" value="Genomic_DNA"/>
</dbReference>
<proteinExistence type="predicted"/>
<evidence type="ECO:0000313" key="2">
    <source>
        <dbReference type="Proteomes" id="UP000514720"/>
    </source>
</evidence>
<dbReference type="GO" id="GO:0016787">
    <property type="term" value="F:hydrolase activity"/>
    <property type="evidence" value="ECO:0007669"/>
    <property type="project" value="UniProtKB-KW"/>
</dbReference>
<keyword evidence="2" id="KW-1185">Reference proteome</keyword>
<dbReference type="REBASE" id="432180">
    <property type="entry name" value="Fbazrk13McrBCP"/>
</dbReference>
<dbReference type="InterPro" id="IPR019292">
    <property type="entry name" value="McrC"/>
</dbReference>
<dbReference type="GO" id="GO:0009307">
    <property type="term" value="P:DNA restriction-modification system"/>
    <property type="evidence" value="ECO:0007669"/>
    <property type="project" value="InterPro"/>
</dbReference>
<dbReference type="EC" id="3.1.21.-" evidence="1"/>
<dbReference type="PANTHER" id="PTHR38733:SF1">
    <property type="entry name" value="TYPE IV METHYL-DIRECTED RESTRICTION ENZYME ECOKMCRBC"/>
    <property type="match status" value="1"/>
</dbReference>
<dbReference type="GO" id="GO:0004519">
    <property type="term" value="F:endonuclease activity"/>
    <property type="evidence" value="ECO:0007669"/>
    <property type="project" value="UniProtKB-KW"/>
</dbReference>
<sequence>MNKNQNILVKNIYHMLSYAFRVLKTTNYDDLSGESFENTQNLFSAILSKGIIVLLKQGLYQEYLVKEESLKTLKGKIDLGKTIRHKINNKQLLSCEYDVLTVNNIYNQIIKSTVMILLRHGDIDDNYRDSLRKAIVFYSEIDEIDVKQIKWNQIKFHRNNQHYKLLLNISYFILNNLLMTEESGEYRLNNYLDEQRMSSVFEHFVLEYYKYHHSSLRAGAFKIKWDVPEESDIRYLPEMRTDITLQNSNRMLIIDTKYYSKSMSTNSHFNSQTYHSNNLYQIFSYVKNSSSQFAGEVAGMLLYAKTTESITPDSDFCIGGNNFYIKTLDLNVSFEFIRKQLDGFLDYFMTEEVS</sequence>
<dbReference type="PIRSF" id="PIRSF003109">
    <property type="entry name" value="McrC"/>
    <property type="match status" value="1"/>
</dbReference>
<evidence type="ECO:0000313" key="1">
    <source>
        <dbReference type="EMBL" id="QMS85115.1"/>
    </source>
</evidence>
<dbReference type="KEGG" id="xcl:G4Z02_04940"/>
<gene>
    <name evidence="1" type="primary">mcrC</name>
    <name evidence="1" type="ORF">G4Z02_04940</name>
</gene>
<dbReference type="Pfam" id="PF10117">
    <property type="entry name" value="McrBC"/>
    <property type="match status" value="1"/>
</dbReference>
<keyword evidence="1" id="KW-0255">Endonuclease</keyword>
<reference evidence="1 2" key="1">
    <citation type="submission" date="2020-02" db="EMBL/GenBank/DDBJ databases">
        <authorList>
            <person name="Zheng R.K."/>
            <person name="Sun C.M."/>
        </authorList>
    </citation>
    <scope>NUCLEOTIDE SEQUENCE [LARGE SCALE GENOMIC DNA]</scope>
    <source>
        <strain evidence="2">zrk13</strain>
    </source>
</reference>
<dbReference type="InterPro" id="IPR014407">
    <property type="entry name" value="McrC_bac"/>
</dbReference>
<dbReference type="Proteomes" id="UP000514720">
    <property type="component" value="Chromosome"/>
</dbReference>